<proteinExistence type="predicted"/>
<sequence>MSANKRRGGNWSRKLPGPDVPIEEKDETISQPEKQKGWNRKIEVIPTTEDVDKKKKTDKTDVQAIENLDQPDITEALTNMTETQMIDFATAATFSPPGGTLTGGQGQAILGGNAQPSFFENMGAGAAYALGGTAAITGSCYAWRKMAGSKPVFNSIAAVKNCIFRKKEDNPAIEMKKGTSLFITELKFNLYKDDEQGNIMTTMTSTPRTTNLARTKVVEVENVANRTDEIYWLSDNESTKYYSPMNSFTESDYDRQLEERMENLRFTGKNYKSKRNMKIIFNGNIAPPNSKRHSDSEPSFSPPSYPSSFGGKKQRIKALTPLL</sequence>
<protein>
    <submittedName>
        <fullName evidence="2">Uncharacterized protein</fullName>
    </submittedName>
</protein>
<evidence type="ECO:0000313" key="2">
    <source>
        <dbReference type="EMBL" id="CBY14657.1"/>
    </source>
</evidence>
<feature type="region of interest" description="Disordered" evidence="1">
    <location>
        <begin position="282"/>
        <end position="323"/>
    </location>
</feature>
<keyword evidence="3" id="KW-1185">Reference proteome</keyword>
<evidence type="ECO:0000256" key="1">
    <source>
        <dbReference type="SAM" id="MobiDB-lite"/>
    </source>
</evidence>
<name>E4XYC9_OIKDI</name>
<dbReference type="AlphaFoldDB" id="E4XYC9"/>
<accession>E4XYC9</accession>
<dbReference type="EMBL" id="FN653318">
    <property type="protein sequence ID" value="CBY14657.1"/>
    <property type="molecule type" value="Genomic_DNA"/>
</dbReference>
<organism evidence="2">
    <name type="scientific">Oikopleura dioica</name>
    <name type="common">Tunicate</name>
    <dbReference type="NCBI Taxonomy" id="34765"/>
    <lineage>
        <taxon>Eukaryota</taxon>
        <taxon>Metazoa</taxon>
        <taxon>Chordata</taxon>
        <taxon>Tunicata</taxon>
        <taxon>Appendicularia</taxon>
        <taxon>Copelata</taxon>
        <taxon>Oikopleuridae</taxon>
        <taxon>Oikopleura</taxon>
    </lineage>
</organism>
<gene>
    <name evidence="2" type="ORF">GSOID_T00009704001</name>
</gene>
<feature type="compositionally biased region" description="Basic and acidic residues" evidence="1">
    <location>
        <begin position="33"/>
        <end position="43"/>
    </location>
</feature>
<evidence type="ECO:0000313" key="3">
    <source>
        <dbReference type="Proteomes" id="UP000001307"/>
    </source>
</evidence>
<dbReference type="Proteomes" id="UP000001307">
    <property type="component" value="Unassembled WGS sequence"/>
</dbReference>
<reference evidence="2" key="1">
    <citation type="journal article" date="2010" name="Science">
        <title>Plasticity of animal genome architecture unmasked by rapid evolution of a pelagic tunicate.</title>
        <authorList>
            <person name="Denoeud F."/>
            <person name="Henriet S."/>
            <person name="Mungpakdee S."/>
            <person name="Aury J.M."/>
            <person name="Da Silva C."/>
            <person name="Brinkmann H."/>
            <person name="Mikhaleva J."/>
            <person name="Olsen L.C."/>
            <person name="Jubin C."/>
            <person name="Canestro C."/>
            <person name="Bouquet J.M."/>
            <person name="Danks G."/>
            <person name="Poulain J."/>
            <person name="Campsteijn C."/>
            <person name="Adamski M."/>
            <person name="Cross I."/>
            <person name="Yadetie F."/>
            <person name="Muffato M."/>
            <person name="Louis A."/>
            <person name="Butcher S."/>
            <person name="Tsagkogeorga G."/>
            <person name="Konrad A."/>
            <person name="Singh S."/>
            <person name="Jensen M.F."/>
            <person name="Cong E.H."/>
            <person name="Eikeseth-Otteraa H."/>
            <person name="Noel B."/>
            <person name="Anthouard V."/>
            <person name="Porcel B.M."/>
            <person name="Kachouri-Lafond R."/>
            <person name="Nishino A."/>
            <person name="Ugolini M."/>
            <person name="Chourrout P."/>
            <person name="Nishida H."/>
            <person name="Aasland R."/>
            <person name="Huzurbazar S."/>
            <person name="Westhof E."/>
            <person name="Delsuc F."/>
            <person name="Lehrach H."/>
            <person name="Reinhardt R."/>
            <person name="Weissenbach J."/>
            <person name="Roy S.W."/>
            <person name="Artiguenave F."/>
            <person name="Postlethwait J.H."/>
            <person name="Manak J.R."/>
            <person name="Thompson E.M."/>
            <person name="Jaillon O."/>
            <person name="Du Pasquier L."/>
            <person name="Boudinot P."/>
            <person name="Liberles D.A."/>
            <person name="Volff J.N."/>
            <person name="Philippe H."/>
            <person name="Lenhard B."/>
            <person name="Roest Crollius H."/>
            <person name="Wincker P."/>
            <person name="Chourrout D."/>
        </authorList>
    </citation>
    <scope>NUCLEOTIDE SEQUENCE [LARGE SCALE GENOMIC DNA]</scope>
</reference>
<feature type="region of interest" description="Disordered" evidence="1">
    <location>
        <begin position="1"/>
        <end position="43"/>
    </location>
</feature>
<dbReference type="InParanoid" id="E4XYC9"/>